<dbReference type="EMBL" id="JAEMGP010000018">
    <property type="protein sequence ID" value="KAG5198360.1"/>
    <property type="molecule type" value="Genomic_DNA"/>
</dbReference>
<proteinExistence type="predicted"/>
<organism evidence="3 4">
    <name type="scientific">Ovis aries</name>
    <name type="common">Sheep</name>
    <dbReference type="NCBI Taxonomy" id="9940"/>
    <lineage>
        <taxon>Eukaryota</taxon>
        <taxon>Metazoa</taxon>
        <taxon>Chordata</taxon>
        <taxon>Craniata</taxon>
        <taxon>Vertebrata</taxon>
        <taxon>Euteleostomi</taxon>
        <taxon>Mammalia</taxon>
        <taxon>Eutheria</taxon>
        <taxon>Laurasiatheria</taxon>
        <taxon>Artiodactyla</taxon>
        <taxon>Ruminantia</taxon>
        <taxon>Pecora</taxon>
        <taxon>Bovidae</taxon>
        <taxon>Caprinae</taxon>
        <taxon>Ovis</taxon>
    </lineage>
</organism>
<evidence type="ECO:0000259" key="2">
    <source>
        <dbReference type="SMART" id="SM01269"/>
    </source>
</evidence>
<sequence>MGNSAGRSDFEWVYTDQPHTQRRKEMLGERGPQVGTALGPCGVPGQPEPGEASLLRGPDAQQAFPDLCFEGGGSTPRPAASPAQGPQLRSETPFASLPLSRDWGPEDPSPDPVLESHFYLHGHPSCGLTHPAGSISLSEGPRMYGSFSHDKGFKDSHLQSSFCSVPPSRLCSRLPDTGCTEWLMQGSALLLLGFQGLETPGWVCGSVVFSCEDSMHTWPQVEKAGRCSLAHRAACRDADTLDYRLTSPVCIMGTVILSGRVGPEKRLSPVQSLARDSWAGSSSRGPFLSFFDLCTDDGQAQWCSGLGGCGLFSQVKASLGPDRLPPSAHGPKGQKWDVFTQDLLALFDRRGTGGSPFKVTALASERHRSGLFVGLDP</sequence>
<gene>
    <name evidence="3" type="ORF">JEQ12_008050</name>
</gene>
<feature type="region of interest" description="Disordered" evidence="1">
    <location>
        <begin position="1"/>
        <end position="108"/>
    </location>
</feature>
<dbReference type="Pfam" id="PF08557">
    <property type="entry name" value="Lipid_DES"/>
    <property type="match status" value="1"/>
</dbReference>
<feature type="domain" description="Sphingolipid delta4-desaturase N-terminal" evidence="2">
    <location>
        <begin position="5"/>
        <end position="44"/>
    </location>
</feature>
<dbReference type="AlphaFoldDB" id="A0A835ZPJ2"/>
<name>A0A835ZPJ2_SHEEP</name>
<comment type="caution">
    <text evidence="3">The sequence shown here is derived from an EMBL/GenBank/DDBJ whole genome shotgun (WGS) entry which is preliminary data.</text>
</comment>
<dbReference type="Proteomes" id="UP000664991">
    <property type="component" value="Unassembled WGS sequence"/>
</dbReference>
<dbReference type="InterPro" id="IPR013866">
    <property type="entry name" value="Sphingolipid_d4-desaturase_N"/>
</dbReference>
<evidence type="ECO:0000313" key="3">
    <source>
        <dbReference type="EMBL" id="KAG5198360.1"/>
    </source>
</evidence>
<evidence type="ECO:0000313" key="4">
    <source>
        <dbReference type="Proteomes" id="UP000664991"/>
    </source>
</evidence>
<evidence type="ECO:0000256" key="1">
    <source>
        <dbReference type="SAM" id="MobiDB-lite"/>
    </source>
</evidence>
<reference evidence="3 4" key="1">
    <citation type="submission" date="2020-12" db="EMBL/GenBank/DDBJ databases">
        <title>De novo assembly of Tibetan sheep genome.</title>
        <authorList>
            <person name="Li X."/>
        </authorList>
    </citation>
    <scope>NUCLEOTIDE SEQUENCE [LARGE SCALE GENOMIC DNA]</scope>
    <source>
        <tissue evidence="3">Heart</tissue>
    </source>
</reference>
<dbReference type="SMART" id="SM01269">
    <property type="entry name" value="Lipid_DES"/>
    <property type="match status" value="1"/>
</dbReference>
<protein>
    <recommendedName>
        <fullName evidence="2">Sphingolipid delta4-desaturase N-terminal domain-containing protein</fullName>
    </recommendedName>
</protein>
<accession>A0A835ZPJ2</accession>